<accession>A0A9Q1FG79</accession>
<dbReference type="Proteomes" id="UP001152622">
    <property type="component" value="Chromosome 6"/>
</dbReference>
<reference evidence="2" key="1">
    <citation type="journal article" date="2023" name="Science">
        <title>Genome structures resolve the early diversification of teleost fishes.</title>
        <authorList>
            <person name="Parey E."/>
            <person name="Louis A."/>
            <person name="Montfort J."/>
            <person name="Bouchez O."/>
            <person name="Roques C."/>
            <person name="Iampietro C."/>
            <person name="Lluch J."/>
            <person name="Castinel A."/>
            <person name="Donnadieu C."/>
            <person name="Desvignes T."/>
            <person name="Floi Bucao C."/>
            <person name="Jouanno E."/>
            <person name="Wen M."/>
            <person name="Mejri S."/>
            <person name="Dirks R."/>
            <person name="Jansen H."/>
            <person name="Henkel C."/>
            <person name="Chen W.J."/>
            <person name="Zahm M."/>
            <person name="Cabau C."/>
            <person name="Klopp C."/>
            <person name="Thompson A.W."/>
            <person name="Robinson-Rechavi M."/>
            <person name="Braasch I."/>
            <person name="Lecointre G."/>
            <person name="Bobe J."/>
            <person name="Postlethwait J.H."/>
            <person name="Berthelot C."/>
            <person name="Roest Crollius H."/>
            <person name="Guiguen Y."/>
        </authorList>
    </citation>
    <scope>NUCLEOTIDE SEQUENCE</scope>
    <source>
        <strain evidence="2">WJC10195</strain>
    </source>
</reference>
<sequence>MGFKEKDSISGRRGREPLARPGNRRPSQSPQIPVTPLISKPKADTRHGALPAHHASPGTISSVWLDGTQGIGGLAPVQISCSPEPPVKKGLLLDKPSLACSGETAACSLVTHPEATEFAGVRRASCGVEGQRPSAARSAQPGSPPFYGPTTTRRRGQGSSSTALFCPAA</sequence>
<dbReference type="AlphaFoldDB" id="A0A9Q1FG79"/>
<proteinExistence type="predicted"/>
<feature type="region of interest" description="Disordered" evidence="1">
    <location>
        <begin position="129"/>
        <end position="169"/>
    </location>
</feature>
<evidence type="ECO:0000313" key="2">
    <source>
        <dbReference type="EMBL" id="KAJ8357500.1"/>
    </source>
</evidence>
<keyword evidence="3" id="KW-1185">Reference proteome</keyword>
<name>A0A9Q1FG79_SYNKA</name>
<protein>
    <submittedName>
        <fullName evidence="2">Uncharacterized protein</fullName>
    </submittedName>
</protein>
<feature type="compositionally biased region" description="Basic and acidic residues" evidence="1">
    <location>
        <begin position="1"/>
        <end position="18"/>
    </location>
</feature>
<dbReference type="EMBL" id="JAINUF010000006">
    <property type="protein sequence ID" value="KAJ8357500.1"/>
    <property type="molecule type" value="Genomic_DNA"/>
</dbReference>
<evidence type="ECO:0000313" key="3">
    <source>
        <dbReference type="Proteomes" id="UP001152622"/>
    </source>
</evidence>
<organism evidence="2 3">
    <name type="scientific">Synaphobranchus kaupii</name>
    <name type="common">Kaup's arrowtooth eel</name>
    <dbReference type="NCBI Taxonomy" id="118154"/>
    <lineage>
        <taxon>Eukaryota</taxon>
        <taxon>Metazoa</taxon>
        <taxon>Chordata</taxon>
        <taxon>Craniata</taxon>
        <taxon>Vertebrata</taxon>
        <taxon>Euteleostomi</taxon>
        <taxon>Actinopterygii</taxon>
        <taxon>Neopterygii</taxon>
        <taxon>Teleostei</taxon>
        <taxon>Anguilliformes</taxon>
        <taxon>Synaphobranchidae</taxon>
        <taxon>Synaphobranchus</taxon>
    </lineage>
</organism>
<comment type="caution">
    <text evidence="2">The sequence shown here is derived from an EMBL/GenBank/DDBJ whole genome shotgun (WGS) entry which is preliminary data.</text>
</comment>
<evidence type="ECO:0000256" key="1">
    <source>
        <dbReference type="SAM" id="MobiDB-lite"/>
    </source>
</evidence>
<gene>
    <name evidence="2" type="ORF">SKAU_G00202940</name>
</gene>
<feature type="region of interest" description="Disordered" evidence="1">
    <location>
        <begin position="1"/>
        <end position="57"/>
    </location>
</feature>